<dbReference type="EMBL" id="HBIS01001554">
    <property type="protein sequence ID" value="CAE0607552.1"/>
    <property type="molecule type" value="Transcribed_RNA"/>
</dbReference>
<dbReference type="SUPFAM" id="SSF50911">
    <property type="entry name" value="Mannose 6-phosphate receptor domain"/>
    <property type="match status" value="1"/>
</dbReference>
<evidence type="ECO:0000259" key="8">
    <source>
        <dbReference type="PROSITE" id="PS51914"/>
    </source>
</evidence>
<dbReference type="Pfam" id="PF13015">
    <property type="entry name" value="PRKCSH_1"/>
    <property type="match status" value="1"/>
</dbReference>
<dbReference type="InterPro" id="IPR036607">
    <property type="entry name" value="PRKCSH"/>
</dbReference>
<evidence type="ECO:0000256" key="2">
    <source>
        <dbReference type="ARBA" id="ARBA00022729"/>
    </source>
</evidence>
<evidence type="ECO:0000256" key="5">
    <source>
        <dbReference type="SAM" id="Coils"/>
    </source>
</evidence>
<dbReference type="GO" id="GO:0006491">
    <property type="term" value="P:N-glycan processing"/>
    <property type="evidence" value="ECO:0007669"/>
    <property type="project" value="TreeGrafter"/>
</dbReference>
<dbReference type="AlphaFoldDB" id="A0A7S3U9P6"/>
<dbReference type="CDD" id="cd00112">
    <property type="entry name" value="LDLa"/>
    <property type="match status" value="1"/>
</dbReference>
<organism evidence="9">
    <name type="scientific">Picocystis salinarum</name>
    <dbReference type="NCBI Taxonomy" id="88271"/>
    <lineage>
        <taxon>Eukaryota</taxon>
        <taxon>Viridiplantae</taxon>
        <taxon>Chlorophyta</taxon>
        <taxon>Picocystophyceae</taxon>
        <taxon>Picocystales</taxon>
        <taxon>Picocystaceae</taxon>
        <taxon>Picocystis</taxon>
    </lineage>
</organism>
<feature type="coiled-coil region" evidence="5">
    <location>
        <begin position="387"/>
        <end position="421"/>
    </location>
</feature>
<keyword evidence="2 7" id="KW-0732">Signal</keyword>
<evidence type="ECO:0000256" key="1">
    <source>
        <dbReference type="ARBA" id="ARBA00022387"/>
    </source>
</evidence>
<feature type="signal peptide" evidence="7">
    <location>
        <begin position="1"/>
        <end position="19"/>
    </location>
</feature>
<feature type="compositionally biased region" description="Acidic residues" evidence="6">
    <location>
        <begin position="226"/>
        <end position="258"/>
    </location>
</feature>
<keyword evidence="4" id="KW-1015">Disulfide bond</keyword>
<protein>
    <recommendedName>
        <fullName evidence="1">Glucosidase 2 subunit beta</fullName>
    </recommendedName>
</protein>
<dbReference type="PANTHER" id="PTHR12630">
    <property type="entry name" value="N-LINKED OLIGOSACCHARIDE PROCESSING"/>
    <property type="match status" value="1"/>
</dbReference>
<gene>
    <name evidence="9" type="ORF">PSAL00342_LOCUS1369</name>
</gene>
<proteinExistence type="predicted"/>
<accession>A0A7S3U9P6</accession>
<dbReference type="PROSITE" id="PS51914">
    <property type="entry name" value="MRH"/>
    <property type="match status" value="1"/>
</dbReference>
<dbReference type="InterPro" id="IPR039794">
    <property type="entry name" value="Gtb1-like"/>
</dbReference>
<dbReference type="InterPro" id="IPR002172">
    <property type="entry name" value="LDrepeatLR_classA_rpt"/>
</dbReference>
<name>A0A7S3U9P6_9CHLO</name>
<reference evidence="9" key="1">
    <citation type="submission" date="2021-01" db="EMBL/GenBank/DDBJ databases">
        <authorList>
            <person name="Corre E."/>
            <person name="Pelletier E."/>
            <person name="Niang G."/>
            <person name="Scheremetjew M."/>
            <person name="Finn R."/>
            <person name="Kale V."/>
            <person name="Holt S."/>
            <person name="Cochrane G."/>
            <person name="Meng A."/>
            <person name="Brown T."/>
            <person name="Cohen L."/>
        </authorList>
    </citation>
    <scope>NUCLEOTIDE SEQUENCE</scope>
    <source>
        <strain evidence="9">CCMP1897</strain>
    </source>
</reference>
<feature type="region of interest" description="Disordered" evidence="6">
    <location>
        <begin position="195"/>
        <end position="347"/>
    </location>
</feature>
<feature type="compositionally biased region" description="Acidic residues" evidence="6">
    <location>
        <begin position="281"/>
        <end position="333"/>
    </location>
</feature>
<feature type="compositionally biased region" description="Basic and acidic residues" evidence="6">
    <location>
        <begin position="210"/>
        <end position="219"/>
    </location>
</feature>
<sequence length="558" mass="62837">MAWTLAVLWTLGREVQASAGSLDRMRGVHPSDVGLYSGGQFACKDGSKTFHIDRFNDDYCDCVDGSDEPGTNACRNGKFYCKNYGHQAKTIYASFVDDGICDCCDGSDEWSGKVTCENSCLKLGEEKRKEAEKMAEAAKNGFETRISYIREASKRMKEWSEELHEQKEALPPVDKELEILEQRIEVAEKVEKEKRAAERAAMPEQPPVEDEVKPSEKQTTENVDFEREDEENMHDEATNDEDVEDHEKMESEEELDPEELGRRVASRWTTDEAAAGSSHDWDDDHSDEDADHEDEDYSQEDYDYDHDYDADDDGAYLDDANDLDGVDGGDDANDGSGFYLEDDEVDPVGAPRSLSVRALWTNTLDALKTLPSLVKKMLSSPSPATLVAEDSRGLDALKKEEKDLQRKKKQLEQRINELTQWLEADYGVEREFLPLKDKCFSTKVEKYTYEVCPFKDAKQKEGHGSTQLGKWSGFSDNYHGMSFTNGQHCWQGPNRSLKVKLACGEKEEVTKIEEPSRCEYVGVFVTPAACSASFVAHSLKVHEEAEAAAQLASMHEEL</sequence>
<keyword evidence="3" id="KW-0256">Endoplasmic reticulum</keyword>
<feature type="domain" description="MRH" evidence="8">
    <location>
        <begin position="437"/>
        <end position="532"/>
    </location>
</feature>
<dbReference type="InterPro" id="IPR044865">
    <property type="entry name" value="MRH_dom"/>
</dbReference>
<dbReference type="GO" id="GO:0017177">
    <property type="term" value="C:glucosidase II complex"/>
    <property type="evidence" value="ECO:0007669"/>
    <property type="project" value="TreeGrafter"/>
</dbReference>
<evidence type="ECO:0000256" key="6">
    <source>
        <dbReference type="SAM" id="MobiDB-lite"/>
    </source>
</evidence>
<dbReference type="Gene3D" id="2.70.130.10">
    <property type="entry name" value="Mannose-6-phosphate receptor binding domain"/>
    <property type="match status" value="1"/>
</dbReference>
<feature type="chain" id="PRO_5030768321" description="Glucosidase 2 subunit beta" evidence="7">
    <location>
        <begin position="20"/>
        <end position="558"/>
    </location>
</feature>
<dbReference type="InterPro" id="IPR028146">
    <property type="entry name" value="PRKCSH_N"/>
</dbReference>
<evidence type="ECO:0000256" key="4">
    <source>
        <dbReference type="ARBA" id="ARBA00023157"/>
    </source>
</evidence>
<dbReference type="PANTHER" id="PTHR12630:SF1">
    <property type="entry name" value="GLUCOSIDASE 2 SUBUNIT BETA"/>
    <property type="match status" value="1"/>
</dbReference>
<keyword evidence="5" id="KW-0175">Coiled coil</keyword>
<evidence type="ECO:0000256" key="7">
    <source>
        <dbReference type="SAM" id="SignalP"/>
    </source>
</evidence>
<evidence type="ECO:0000313" key="9">
    <source>
        <dbReference type="EMBL" id="CAE0607552.1"/>
    </source>
</evidence>
<evidence type="ECO:0000256" key="3">
    <source>
        <dbReference type="ARBA" id="ARBA00022824"/>
    </source>
</evidence>
<dbReference type="InterPro" id="IPR009011">
    <property type="entry name" value="Man6P_isomerase_rcpt-bd_dom_sf"/>
</dbReference>
<dbReference type="Pfam" id="PF12999">
    <property type="entry name" value="PRKCSH-like"/>
    <property type="match status" value="1"/>
</dbReference>